<dbReference type="KEGG" id="obg:Verru16b_03190"/>
<evidence type="ECO:0000313" key="1">
    <source>
        <dbReference type="EMBL" id="AOS46094.1"/>
    </source>
</evidence>
<keyword evidence="2" id="KW-1185">Reference proteome</keyword>
<dbReference type="OrthoDB" id="4759077at2"/>
<dbReference type="NCBIfam" id="NF041061">
    <property type="entry name" value="DpdD"/>
    <property type="match status" value="1"/>
</dbReference>
<dbReference type="Proteomes" id="UP000095228">
    <property type="component" value="Chromosome"/>
</dbReference>
<reference evidence="1 2" key="1">
    <citation type="submission" date="2016-06" db="EMBL/GenBank/DDBJ databases">
        <title>Three novel species with peptidoglycan cell walls form the new genus Lacunisphaera gen. nov. in the family Opitutaceae of the verrucomicrobial subdivision 4.</title>
        <authorList>
            <person name="Rast P."/>
            <person name="Gloeckner I."/>
            <person name="Jogler M."/>
            <person name="Boedeker C."/>
            <person name="Jeske O."/>
            <person name="Wiegand S."/>
            <person name="Reinhardt R."/>
            <person name="Schumann P."/>
            <person name="Rohde M."/>
            <person name="Spring S."/>
            <person name="Gloeckner F.O."/>
            <person name="Jogler C."/>
        </authorList>
    </citation>
    <scope>NUCLEOTIDE SEQUENCE [LARGE SCALE GENOMIC DNA]</scope>
    <source>
        <strain evidence="1 2">IG16b</strain>
    </source>
</reference>
<sequence length="752" mass="82883">MNLAQWSEEDLQALRAFYDAGQAITWADVDTGTSLLLQDVRDWLETSPPPKRYPLVLPACPVSIGEPCWIAIAFSSSQTEQLRREMNAFVGMAGTDFTGHRAVSDPTDRLMRAATRWAGGEFVFRFSVLPGSRTAVRAALDRLRQIWRMRPDLGTGAFRTSDALLREFTGALAAHDAPGSEQWLQAIRQSGRLSAENLRFLEIERLGSLGYWDQLALHPQLSLLITIRRPRRITAWLVEALWRSEFLRYLDADQPDAALAHMRNDFIKRHEPLFRTRAGLTAPNVVLAFVVAAAAAIPPRHEQLPSLLAALPAGTRERAFADRIVATVTAVPATGEASLADAKRILLAEDYDTAWLHLVRLSPSVEVVQTYFDCASELDTPESAQTALVVFNSLSAADQERILRQRRYFRQHEHLTKAVTGGQLVRNWEEWLEKLEADPAWSQAVETARTGAADWRFEDYRDDPARIVTLASRLQAISAASPANVRLALPSIAAFFLRADEPTPTHAPLWECVLFMLAVDKQFGGADWALTQALTAAIFEAGPTAATYAETVEMLRTIWDTRGEPARLDWALDHLDALASAAVLDATAREAFFHSVQRTFATSARRVSPAQRELFRLLCADLGHLDDFAALPAPPSSAGDPVSGGALPSMRDKIVGIYTLTVSAAARAKLIIEQQFPGVDVRLNHEHVGGPRLAALAREADYFLVVAKSAKHAATDYIKLRRPETKPDLIYPSGRGASSIVSALLQALESTA</sequence>
<proteinExistence type="predicted"/>
<organism evidence="1 2">
    <name type="scientific">Lacunisphaera limnophila</name>
    <dbReference type="NCBI Taxonomy" id="1838286"/>
    <lineage>
        <taxon>Bacteria</taxon>
        <taxon>Pseudomonadati</taxon>
        <taxon>Verrucomicrobiota</taxon>
        <taxon>Opitutia</taxon>
        <taxon>Opitutales</taxon>
        <taxon>Opitutaceae</taxon>
        <taxon>Lacunisphaera</taxon>
    </lineage>
</organism>
<dbReference type="EMBL" id="CP016094">
    <property type="protein sequence ID" value="AOS46094.1"/>
    <property type="molecule type" value="Genomic_DNA"/>
</dbReference>
<dbReference type="InterPro" id="IPR049807">
    <property type="entry name" value="DpdD-like"/>
</dbReference>
<dbReference type="RefSeq" id="WP_069963179.1">
    <property type="nucleotide sequence ID" value="NZ_CP016094.1"/>
</dbReference>
<gene>
    <name evidence="1" type="ORF">Verru16b_03190</name>
</gene>
<name>A0A1D8AZ12_9BACT</name>
<evidence type="ECO:0000313" key="2">
    <source>
        <dbReference type="Proteomes" id="UP000095228"/>
    </source>
</evidence>
<dbReference type="STRING" id="1838286.Verru16b_03190"/>
<dbReference type="AlphaFoldDB" id="A0A1D8AZ12"/>
<accession>A0A1D8AZ12</accession>
<protein>
    <submittedName>
        <fullName evidence="1">Uncharacterized protein</fullName>
    </submittedName>
</protein>